<dbReference type="Gene3D" id="3.30.1660.10">
    <property type="entry name" value="Flavin-binding protein dodecin"/>
    <property type="match status" value="1"/>
</dbReference>
<dbReference type="AlphaFoldDB" id="A0A369Q896"/>
<keyword evidence="2" id="KW-1185">Reference proteome</keyword>
<dbReference type="InterPro" id="IPR025543">
    <property type="entry name" value="Dodecin-like"/>
</dbReference>
<evidence type="ECO:0008006" key="3">
    <source>
        <dbReference type="Google" id="ProtNLM"/>
    </source>
</evidence>
<dbReference type="InterPro" id="IPR036694">
    <property type="entry name" value="Dodecin-like_sf"/>
</dbReference>
<organism evidence="1 2">
    <name type="scientific">Alteripontixanthobacter maritimus</name>
    <dbReference type="NCBI Taxonomy" id="2161824"/>
    <lineage>
        <taxon>Bacteria</taxon>
        <taxon>Pseudomonadati</taxon>
        <taxon>Pseudomonadota</taxon>
        <taxon>Alphaproteobacteria</taxon>
        <taxon>Sphingomonadales</taxon>
        <taxon>Erythrobacteraceae</taxon>
        <taxon>Alteripontixanthobacter</taxon>
    </lineage>
</organism>
<reference evidence="1 2" key="1">
    <citation type="submission" date="2018-04" db="EMBL/GenBank/DDBJ databases">
        <title>Altererythrobacter sp. HME9302 genome sequencing and assembly.</title>
        <authorList>
            <person name="Kang H."/>
            <person name="Kim H."/>
            <person name="Joh K."/>
        </authorList>
    </citation>
    <scope>NUCLEOTIDE SEQUENCE [LARGE SCALE GENOMIC DNA]</scope>
    <source>
        <strain evidence="1 2">HME9302</strain>
    </source>
</reference>
<dbReference type="EMBL" id="QBKA01000002">
    <property type="protein sequence ID" value="RDC60692.1"/>
    <property type="molecule type" value="Genomic_DNA"/>
</dbReference>
<dbReference type="SUPFAM" id="SSF89807">
    <property type="entry name" value="Dodecin-like"/>
    <property type="match status" value="1"/>
</dbReference>
<gene>
    <name evidence="1" type="ORF">HME9302_01907</name>
</gene>
<dbReference type="InterPro" id="IPR009923">
    <property type="entry name" value="Dodecin"/>
</dbReference>
<dbReference type="PANTHER" id="PTHR39324">
    <property type="entry name" value="CALCIUM DODECIN"/>
    <property type="match status" value="1"/>
</dbReference>
<evidence type="ECO:0000313" key="1">
    <source>
        <dbReference type="EMBL" id="RDC60692.1"/>
    </source>
</evidence>
<evidence type="ECO:0000313" key="2">
    <source>
        <dbReference type="Proteomes" id="UP000253727"/>
    </source>
</evidence>
<accession>A0A369Q896</accession>
<proteinExistence type="predicted"/>
<dbReference type="Proteomes" id="UP000253727">
    <property type="component" value="Unassembled WGS sequence"/>
</dbReference>
<name>A0A369Q896_9SPHN</name>
<comment type="caution">
    <text evidence="1">The sequence shown here is derived from an EMBL/GenBank/DDBJ whole genome shotgun (WGS) entry which is preliminary data.</text>
</comment>
<dbReference type="PANTHER" id="PTHR39324:SF1">
    <property type="entry name" value="CALCIUM DODECIN"/>
    <property type="match status" value="1"/>
</dbReference>
<sequence>MHGPTVGKGKAAQFALPTHQEIAHMSVAKVTEIISSSPKSVEDAVREGVARASKTINGITGVWVKDTKATVDNGNITEWRCTLKITFVLND</sequence>
<protein>
    <recommendedName>
        <fullName evidence="3">Dodecin</fullName>
    </recommendedName>
</protein>
<dbReference type="Pfam" id="PF07311">
    <property type="entry name" value="Dodecin"/>
    <property type="match status" value="1"/>
</dbReference>